<dbReference type="EMBL" id="KV441488">
    <property type="protein sequence ID" value="OAG17014.1"/>
    <property type="molecule type" value="Genomic_DNA"/>
</dbReference>
<evidence type="ECO:0000313" key="2">
    <source>
        <dbReference type="EMBL" id="OAG17014.1"/>
    </source>
</evidence>
<dbReference type="AlphaFoldDB" id="A0A177DB36"/>
<dbReference type="OMA" id="GVFDKEY"/>
<feature type="region of interest" description="Disordered" evidence="1">
    <location>
        <begin position="1"/>
        <end position="20"/>
    </location>
</feature>
<accession>A0A177DB36</accession>
<evidence type="ECO:0000313" key="3">
    <source>
        <dbReference type="Proteomes" id="UP000077248"/>
    </source>
</evidence>
<sequence>MSQPTNTKTPTPSNPSSLKPRYEIRKLEPKHIPWATAILAHSHAFHSSVWQYIWPDRVLGRWALKGASQMEYLVEHQVNSGLSYGVFDTEYKFKTKEAEEVGGKLFWDANEPEEASVEQTQGRKAEGMRLLQQMDFPLVSIALSYDGFNGLDPARMGPLLKLWPEFTVLYGTLEKRDPRDPSEWKPTAPRQVLMRNATSTRHDYEGEKIASGAARWLRREAKLMGFRGIQIECMANAVTYLWSDGVEDPFKGRVISEFETETLEIENGDKPFGLAKQRVTKCWVDL</sequence>
<reference evidence="2 3" key="1">
    <citation type="submission" date="2016-05" db="EMBL/GenBank/DDBJ databases">
        <title>Comparative analysis of secretome profiles of manganese(II)-oxidizing ascomycete fungi.</title>
        <authorList>
            <consortium name="DOE Joint Genome Institute"/>
            <person name="Zeiner C.A."/>
            <person name="Purvine S.O."/>
            <person name="Zink E.M."/>
            <person name="Wu S."/>
            <person name="Pasa-Tolic L."/>
            <person name="Chaput D.L."/>
            <person name="Haridas S."/>
            <person name="Grigoriev I.V."/>
            <person name="Santelli C.M."/>
            <person name="Hansel C.M."/>
        </authorList>
    </citation>
    <scope>NUCLEOTIDE SEQUENCE [LARGE SCALE GENOMIC DNA]</scope>
    <source>
        <strain evidence="2 3">SRC1lrK2f</strain>
    </source>
</reference>
<gene>
    <name evidence="2" type="ORF">CC77DRAFT_371184</name>
</gene>
<name>A0A177DB36_ALTAL</name>
<proteinExistence type="predicted"/>
<dbReference type="GeneID" id="29117003"/>
<dbReference type="Proteomes" id="UP000077248">
    <property type="component" value="Unassembled WGS sequence"/>
</dbReference>
<protein>
    <submittedName>
        <fullName evidence="2">Uncharacterized protein</fullName>
    </submittedName>
</protein>
<dbReference type="VEuPathDB" id="FungiDB:CC77DRAFT_371184"/>
<dbReference type="RefSeq" id="XP_018382435.1">
    <property type="nucleotide sequence ID" value="XM_018531409.1"/>
</dbReference>
<evidence type="ECO:0000256" key="1">
    <source>
        <dbReference type="SAM" id="MobiDB-lite"/>
    </source>
</evidence>
<organism evidence="2 3">
    <name type="scientific">Alternaria alternata</name>
    <name type="common">Alternaria rot fungus</name>
    <name type="synonym">Torula alternata</name>
    <dbReference type="NCBI Taxonomy" id="5599"/>
    <lineage>
        <taxon>Eukaryota</taxon>
        <taxon>Fungi</taxon>
        <taxon>Dikarya</taxon>
        <taxon>Ascomycota</taxon>
        <taxon>Pezizomycotina</taxon>
        <taxon>Dothideomycetes</taxon>
        <taxon>Pleosporomycetidae</taxon>
        <taxon>Pleosporales</taxon>
        <taxon>Pleosporineae</taxon>
        <taxon>Pleosporaceae</taxon>
        <taxon>Alternaria</taxon>
        <taxon>Alternaria sect. Alternaria</taxon>
        <taxon>Alternaria alternata complex</taxon>
    </lineage>
</organism>
<dbReference type="KEGG" id="aalt:CC77DRAFT_371184"/>
<feature type="compositionally biased region" description="Low complexity" evidence="1">
    <location>
        <begin position="1"/>
        <end position="17"/>
    </location>
</feature>
<keyword evidence="3" id="KW-1185">Reference proteome</keyword>